<name>A0A835PQ64_VANPL</name>
<organism evidence="2 3">
    <name type="scientific">Vanilla planifolia</name>
    <name type="common">Vanilla</name>
    <dbReference type="NCBI Taxonomy" id="51239"/>
    <lineage>
        <taxon>Eukaryota</taxon>
        <taxon>Viridiplantae</taxon>
        <taxon>Streptophyta</taxon>
        <taxon>Embryophyta</taxon>
        <taxon>Tracheophyta</taxon>
        <taxon>Spermatophyta</taxon>
        <taxon>Magnoliopsida</taxon>
        <taxon>Liliopsida</taxon>
        <taxon>Asparagales</taxon>
        <taxon>Orchidaceae</taxon>
        <taxon>Vanilloideae</taxon>
        <taxon>Vanilleae</taxon>
        <taxon>Vanilla</taxon>
    </lineage>
</organism>
<evidence type="ECO:0000256" key="1">
    <source>
        <dbReference type="SAM" id="MobiDB-lite"/>
    </source>
</evidence>
<evidence type="ECO:0000313" key="3">
    <source>
        <dbReference type="Proteomes" id="UP000636800"/>
    </source>
</evidence>
<feature type="compositionally biased region" description="Low complexity" evidence="1">
    <location>
        <begin position="74"/>
        <end position="91"/>
    </location>
</feature>
<dbReference type="AlphaFoldDB" id="A0A835PQ64"/>
<gene>
    <name evidence="2" type="ORF">HPP92_024889</name>
</gene>
<protein>
    <submittedName>
        <fullName evidence="2">Uncharacterized protein</fullName>
    </submittedName>
</protein>
<keyword evidence="3" id="KW-1185">Reference proteome</keyword>
<dbReference type="EMBL" id="JADCNL010000013">
    <property type="protein sequence ID" value="KAG0455597.1"/>
    <property type="molecule type" value="Genomic_DNA"/>
</dbReference>
<accession>A0A835PQ64</accession>
<reference evidence="2 3" key="1">
    <citation type="journal article" date="2020" name="Nat. Food">
        <title>A phased Vanilla planifolia genome enables genetic improvement of flavour and production.</title>
        <authorList>
            <person name="Hasing T."/>
            <person name="Tang H."/>
            <person name="Brym M."/>
            <person name="Khazi F."/>
            <person name="Huang T."/>
            <person name="Chambers A.H."/>
        </authorList>
    </citation>
    <scope>NUCLEOTIDE SEQUENCE [LARGE SCALE GENOMIC DNA]</scope>
    <source>
        <tissue evidence="2">Leaf</tissue>
    </source>
</reference>
<feature type="region of interest" description="Disordered" evidence="1">
    <location>
        <begin position="74"/>
        <end position="112"/>
    </location>
</feature>
<dbReference type="Proteomes" id="UP000636800">
    <property type="component" value="Chromosome 13"/>
</dbReference>
<comment type="caution">
    <text evidence="2">The sequence shown here is derived from an EMBL/GenBank/DDBJ whole genome shotgun (WGS) entry which is preliminary data.</text>
</comment>
<evidence type="ECO:0000313" key="2">
    <source>
        <dbReference type="EMBL" id="KAG0455597.1"/>
    </source>
</evidence>
<proteinExistence type="predicted"/>
<sequence length="112" mass="11960">MHLLQPQKSLVFNAHFPGTKLVAYAQALLATGSARWSNRFSIGPFPVTMACTKKPNMENMASRPFFSSLTFNSAKASGSSAKPSGSKAPPGYTLSNPSPVGRLRPDIPPQNP</sequence>